<proteinExistence type="predicted"/>
<name>A0A2P8HCB3_CHINA</name>
<protein>
    <submittedName>
        <fullName evidence="1">Uncharacterized protein</fullName>
    </submittedName>
</protein>
<evidence type="ECO:0000313" key="2">
    <source>
        <dbReference type="Proteomes" id="UP000240971"/>
    </source>
</evidence>
<organism evidence="1 2">
    <name type="scientific">Chitinophaga niastensis</name>
    <dbReference type="NCBI Taxonomy" id="536980"/>
    <lineage>
        <taxon>Bacteria</taxon>
        <taxon>Pseudomonadati</taxon>
        <taxon>Bacteroidota</taxon>
        <taxon>Chitinophagia</taxon>
        <taxon>Chitinophagales</taxon>
        <taxon>Chitinophagaceae</taxon>
        <taxon>Chitinophaga</taxon>
    </lineage>
</organism>
<evidence type="ECO:0000313" key="1">
    <source>
        <dbReference type="EMBL" id="PSL43868.1"/>
    </source>
</evidence>
<keyword evidence="2" id="KW-1185">Reference proteome</keyword>
<dbReference type="EMBL" id="PYAW01000007">
    <property type="protein sequence ID" value="PSL43868.1"/>
    <property type="molecule type" value="Genomic_DNA"/>
</dbReference>
<sequence length="59" mass="6721">MAAAVKKLISMTLEIDRKTPVIADADTILEKWRQLLCMVKHLIVDNAATKERKWHSAAF</sequence>
<accession>A0A2P8HCB3</accession>
<dbReference type="AlphaFoldDB" id="A0A2P8HCB3"/>
<reference evidence="1 2" key="1">
    <citation type="submission" date="2018-03" db="EMBL/GenBank/DDBJ databases">
        <title>Genomic Encyclopedia of Archaeal and Bacterial Type Strains, Phase II (KMG-II): from individual species to whole genera.</title>
        <authorList>
            <person name="Goeker M."/>
        </authorList>
    </citation>
    <scope>NUCLEOTIDE SEQUENCE [LARGE SCALE GENOMIC DNA]</scope>
    <source>
        <strain evidence="1 2">DSM 24859</strain>
    </source>
</reference>
<comment type="caution">
    <text evidence="1">The sequence shown here is derived from an EMBL/GenBank/DDBJ whole genome shotgun (WGS) entry which is preliminary data.</text>
</comment>
<gene>
    <name evidence="1" type="ORF">CLV51_107179</name>
</gene>
<dbReference type="Proteomes" id="UP000240971">
    <property type="component" value="Unassembled WGS sequence"/>
</dbReference>